<dbReference type="RefSeq" id="WP_294172863.1">
    <property type="nucleotide sequence ID" value="NZ_CADCVZ010000023.1"/>
</dbReference>
<dbReference type="EMBL" id="CADCVZ010000023">
    <property type="protein sequence ID" value="CAA9505678.1"/>
    <property type="molecule type" value="Genomic_DNA"/>
</dbReference>
<reference evidence="2" key="1">
    <citation type="submission" date="2020-02" db="EMBL/GenBank/DDBJ databases">
        <authorList>
            <person name="Meier V. D."/>
        </authorList>
    </citation>
    <scope>NUCLEOTIDE SEQUENCE</scope>
    <source>
        <strain evidence="2">AVDCRST_MAG09</strain>
    </source>
</reference>
<keyword evidence="1" id="KW-0472">Membrane</keyword>
<feature type="transmembrane region" description="Helical" evidence="1">
    <location>
        <begin position="31"/>
        <end position="49"/>
    </location>
</feature>
<name>A0A6J4SUQ2_9SPHN</name>
<proteinExistence type="predicted"/>
<accession>A0A6J4SUQ2</accession>
<evidence type="ECO:0000313" key="2">
    <source>
        <dbReference type="EMBL" id="CAA9505678.1"/>
    </source>
</evidence>
<keyword evidence="1" id="KW-0812">Transmembrane</keyword>
<protein>
    <submittedName>
        <fullName evidence="2">Uncharacterized protein</fullName>
    </submittedName>
</protein>
<gene>
    <name evidence="2" type="ORF">AVDCRST_MAG09-1045</name>
</gene>
<organism evidence="2">
    <name type="scientific">uncultured Sphingomonas sp</name>
    <dbReference type="NCBI Taxonomy" id="158754"/>
    <lineage>
        <taxon>Bacteria</taxon>
        <taxon>Pseudomonadati</taxon>
        <taxon>Pseudomonadota</taxon>
        <taxon>Alphaproteobacteria</taxon>
        <taxon>Sphingomonadales</taxon>
        <taxon>Sphingomonadaceae</taxon>
        <taxon>Sphingomonas</taxon>
        <taxon>environmental samples</taxon>
    </lineage>
</organism>
<sequence length="55" mass="5801">MKAAYSTRVFALVAFTIAATAFGIGQLQPGAGVLFVIAASTGWVVWNSNRRVTRG</sequence>
<keyword evidence="1" id="KW-1133">Transmembrane helix</keyword>
<dbReference type="AlphaFoldDB" id="A0A6J4SUQ2"/>
<evidence type="ECO:0000256" key="1">
    <source>
        <dbReference type="SAM" id="Phobius"/>
    </source>
</evidence>